<name>A0A6J3KWE6_9HYME</name>
<dbReference type="AlphaFoldDB" id="A0A6J3KWE6"/>
<evidence type="ECO:0000313" key="2">
    <source>
        <dbReference type="Proteomes" id="UP000504631"/>
    </source>
</evidence>
<protein>
    <submittedName>
        <fullName evidence="3">Uncharacterized protein LOC117236901</fullName>
    </submittedName>
</protein>
<feature type="compositionally biased region" description="Polar residues" evidence="1">
    <location>
        <begin position="58"/>
        <end position="67"/>
    </location>
</feature>
<evidence type="ECO:0000313" key="3">
    <source>
        <dbReference type="RefSeq" id="XP_033356194.1"/>
    </source>
</evidence>
<reference evidence="3" key="1">
    <citation type="submission" date="2025-08" db="UniProtKB">
        <authorList>
            <consortium name="RefSeq"/>
        </authorList>
    </citation>
    <scope>IDENTIFICATION</scope>
    <source>
        <tissue evidence="3">Muscle</tissue>
    </source>
</reference>
<dbReference type="Proteomes" id="UP000504631">
    <property type="component" value="Unplaced"/>
</dbReference>
<keyword evidence="2" id="KW-1185">Reference proteome</keyword>
<proteinExistence type="predicted"/>
<sequence>MAPLRSMQPTARGSPQVPSPGLLRPFTPPDLSSIPHMDATPPQNSGVRNSSSSVSGQTNDGAQQQSGPYIIGSPIDLGNIDNVDNIGLRIDSLTTGIESRRTREHIELQEAGVHERSSEARTDCPIKYNISSAELPSVHPSGNVLGL</sequence>
<dbReference type="RefSeq" id="XP_033356194.1">
    <property type="nucleotide sequence ID" value="XM_033500303.1"/>
</dbReference>
<organism evidence="2 3">
    <name type="scientific">Bombus vosnesenskii</name>
    <dbReference type="NCBI Taxonomy" id="207650"/>
    <lineage>
        <taxon>Eukaryota</taxon>
        <taxon>Metazoa</taxon>
        <taxon>Ecdysozoa</taxon>
        <taxon>Arthropoda</taxon>
        <taxon>Hexapoda</taxon>
        <taxon>Insecta</taxon>
        <taxon>Pterygota</taxon>
        <taxon>Neoptera</taxon>
        <taxon>Endopterygota</taxon>
        <taxon>Hymenoptera</taxon>
        <taxon>Apocrita</taxon>
        <taxon>Aculeata</taxon>
        <taxon>Apoidea</taxon>
        <taxon>Anthophila</taxon>
        <taxon>Apidae</taxon>
        <taxon>Bombus</taxon>
        <taxon>Pyrobombus</taxon>
    </lineage>
</organism>
<gene>
    <name evidence="3" type="primary">LOC117236901</name>
</gene>
<feature type="region of interest" description="Disordered" evidence="1">
    <location>
        <begin position="1"/>
        <end position="74"/>
    </location>
</feature>
<feature type="compositionally biased region" description="Low complexity" evidence="1">
    <location>
        <begin position="43"/>
        <end position="57"/>
    </location>
</feature>
<accession>A0A6J3KWE6</accession>
<evidence type="ECO:0000256" key="1">
    <source>
        <dbReference type="SAM" id="MobiDB-lite"/>
    </source>
</evidence>
<dbReference type="GeneID" id="117236901"/>
<dbReference type="KEGG" id="bvk:117236901"/>